<dbReference type="Pfam" id="PF00583">
    <property type="entry name" value="Acetyltransf_1"/>
    <property type="match status" value="1"/>
</dbReference>
<evidence type="ECO:0000259" key="1">
    <source>
        <dbReference type="PROSITE" id="PS51186"/>
    </source>
</evidence>
<evidence type="ECO:0000313" key="3">
    <source>
        <dbReference type="Proteomes" id="UP000095329"/>
    </source>
</evidence>
<dbReference type="STRING" id="1306406.J116_005230"/>
<dbReference type="AlphaFoldDB" id="A0A1D3DNS2"/>
<dbReference type="PROSITE" id="PS51186">
    <property type="entry name" value="GNAT"/>
    <property type="match status" value="1"/>
</dbReference>
<comment type="caution">
    <text evidence="2">The sequence shown here is derived from an EMBL/GenBank/DDBJ whole genome shotgun (WGS) entry which is preliminary data.</text>
</comment>
<organism evidence="2 3">
    <name type="scientific">Streptomyces thermolilacinus SPC6</name>
    <dbReference type="NCBI Taxonomy" id="1306406"/>
    <lineage>
        <taxon>Bacteria</taxon>
        <taxon>Bacillati</taxon>
        <taxon>Actinomycetota</taxon>
        <taxon>Actinomycetes</taxon>
        <taxon>Kitasatosporales</taxon>
        <taxon>Streptomycetaceae</taxon>
        <taxon>Streptomyces</taxon>
    </lineage>
</organism>
<proteinExistence type="predicted"/>
<protein>
    <submittedName>
        <fullName evidence="2">GNAT family N-acetyltransferase</fullName>
    </submittedName>
</protein>
<dbReference type="InterPro" id="IPR000182">
    <property type="entry name" value="GNAT_dom"/>
</dbReference>
<accession>A0A1D3DNS2</accession>
<feature type="domain" description="N-acetyltransferase" evidence="1">
    <location>
        <begin position="177"/>
        <end position="314"/>
    </location>
</feature>
<name>A0A1D3DNS2_9ACTN</name>
<evidence type="ECO:0000313" key="2">
    <source>
        <dbReference type="EMBL" id="OEJ93964.1"/>
    </source>
</evidence>
<dbReference type="Proteomes" id="UP000095329">
    <property type="component" value="Unassembled WGS sequence"/>
</dbReference>
<dbReference type="RefSeq" id="WP_028964625.1">
    <property type="nucleotide sequence ID" value="NZ_ASHX02000001.1"/>
</dbReference>
<keyword evidence="3" id="KW-1185">Reference proteome</keyword>
<sequence>MRIRTISEAEVESVAGFAVDEPVSSITGDRFRQEFTERHFRPEWTWIAEDGEARIVARALWWGKSDSEHPVALDCLHVVASVEDRAALAAELLAAGHTAFERDGATKRPQYNISLANGWRERPDVAAAVAWRSEAARSAGLTESVERLRYEWTPEAGVPAPATRLVFQPDADEAFLDAFKRIAVGSLDVATLRELPVLGAGRQAREDLEFYLSCPGEREWWRLAYTPGGELAGMAIPSATPYNRNVGYLGVVPAMRGRGYTDEVLGEVTRLHAAHGAELITATTDTTNTPMAAAFERAGYRNTEIRLVFEAAAI</sequence>
<dbReference type="OrthoDB" id="7942268at2"/>
<gene>
    <name evidence="2" type="ORF">J116_005230</name>
</gene>
<dbReference type="Gene3D" id="3.40.630.30">
    <property type="match status" value="1"/>
</dbReference>
<dbReference type="eggNOG" id="COG0456">
    <property type="taxonomic scope" value="Bacteria"/>
</dbReference>
<dbReference type="InterPro" id="IPR016181">
    <property type="entry name" value="Acyl_CoA_acyltransferase"/>
</dbReference>
<dbReference type="SUPFAM" id="SSF55729">
    <property type="entry name" value="Acyl-CoA N-acyltransferases (Nat)"/>
    <property type="match status" value="1"/>
</dbReference>
<reference evidence="2 3" key="1">
    <citation type="journal article" date="2013" name="Genome Announc.">
        <title>Genome Sequence of Streptomyces violaceusniger Strain SPC6, a Halotolerant Streptomycete That Exhibits Rapid Growth and Development.</title>
        <authorList>
            <person name="Chen X."/>
            <person name="Zhang B."/>
            <person name="Zhang W."/>
            <person name="Wu X."/>
            <person name="Zhang M."/>
            <person name="Chen T."/>
            <person name="Liu G."/>
            <person name="Dyson P."/>
        </authorList>
    </citation>
    <scope>NUCLEOTIDE SEQUENCE [LARGE SCALE GENOMIC DNA]</scope>
    <source>
        <strain evidence="2 3">SPC6</strain>
    </source>
</reference>
<dbReference type="GO" id="GO:0016747">
    <property type="term" value="F:acyltransferase activity, transferring groups other than amino-acyl groups"/>
    <property type="evidence" value="ECO:0007669"/>
    <property type="project" value="InterPro"/>
</dbReference>
<dbReference type="EMBL" id="ASHX02000001">
    <property type="protein sequence ID" value="OEJ93964.1"/>
    <property type="molecule type" value="Genomic_DNA"/>
</dbReference>